<evidence type="ECO:0000313" key="3">
    <source>
        <dbReference type="EMBL" id="AJE22820.1"/>
    </source>
</evidence>
<dbReference type="PANTHER" id="PTHR36124">
    <property type="match status" value="1"/>
</dbReference>
<dbReference type="KEGG" id="acx:Achr_34150"/>
<dbReference type="InterPro" id="IPR046366">
    <property type="entry name" value="MPAB"/>
</dbReference>
<proteinExistence type="predicted"/>
<reference evidence="3 4" key="1">
    <citation type="journal article" date="2015" name="PLoS ONE">
        <title>Azotobacter Genomes: The Genome of Azotobacter chroococcum NCIMB 8003 (ATCC 4412).</title>
        <authorList>
            <person name="Robson R.L."/>
            <person name="Jones R."/>
            <person name="Robson R.M."/>
            <person name="Schwartz A."/>
            <person name="Richardson T.H."/>
        </authorList>
    </citation>
    <scope>NUCLEOTIDE SEQUENCE [LARGE SCALE GENOMIC DNA]</scope>
    <source>
        <strain evidence="3 4">NCIMB 8003</strain>
    </source>
</reference>
<evidence type="ECO:0000259" key="2">
    <source>
        <dbReference type="Pfam" id="PF09995"/>
    </source>
</evidence>
<evidence type="ECO:0000256" key="1">
    <source>
        <dbReference type="SAM" id="MobiDB-lite"/>
    </source>
</evidence>
<dbReference type="PANTHER" id="PTHR36124:SF1">
    <property type="entry name" value="ER-BOUND OXYGENASE MPAB_MPAB'_RUBBER OXYGENASE CATALYTIC DOMAIN-CONTAINING PROTEIN"/>
    <property type="match status" value="1"/>
</dbReference>
<dbReference type="EMBL" id="CP010415">
    <property type="protein sequence ID" value="AJE22820.1"/>
    <property type="molecule type" value="Genomic_DNA"/>
</dbReference>
<feature type="domain" description="ER-bound oxygenase mpaB/mpaB'/Rubber oxygenase catalytic" evidence="2">
    <location>
        <begin position="76"/>
        <end position="248"/>
    </location>
</feature>
<keyword evidence="4" id="KW-1185">Reference proteome</keyword>
<evidence type="ECO:0000313" key="4">
    <source>
        <dbReference type="Proteomes" id="UP000068210"/>
    </source>
</evidence>
<protein>
    <recommendedName>
        <fullName evidence="2">ER-bound oxygenase mpaB/mpaB'/Rubber oxygenase catalytic domain-containing protein</fullName>
    </recommendedName>
</protein>
<sequence length="315" mass="36510">MTRHPSSTTPPAEPPAGGSARRFERLREIEGLDPERDCQRIVHLSFGYEFCWDSTRALEFALYRTYCVPGISRLLERTGEFLRHAQRRFDDTALLIAEVCEWGYESGRGREALERINWAHGHYRIANDEFLYVLSTLLYEPIRWIDRYGWRPTCRNERLGYYHFWRGVGTLMGIRDIPPSYAAFEAWARAYEDEAFRYHEANRRVGAATRDLFASWYPAPLAPLVRQAVYALLDDAMLEAFGFPRPLPGMRGLVDGALRLRGRILRRLPPRREPCFFTHRPNRTHPQGYAIGALGPERLIAADRARPTDAPARRD</sequence>
<feature type="region of interest" description="Disordered" evidence="1">
    <location>
        <begin position="1"/>
        <end position="20"/>
    </location>
</feature>
<dbReference type="RefSeq" id="WP_144411578.1">
    <property type="nucleotide sequence ID" value="NZ_CP010415.1"/>
</dbReference>
<dbReference type="GO" id="GO:0016491">
    <property type="term" value="F:oxidoreductase activity"/>
    <property type="evidence" value="ECO:0007669"/>
    <property type="project" value="InterPro"/>
</dbReference>
<dbReference type="HOGENOM" id="CLU_039076_1_0_6"/>
<accession>A0A0C4WT82</accession>
<dbReference type="Proteomes" id="UP000068210">
    <property type="component" value="Chromosome"/>
</dbReference>
<organism evidence="3 4">
    <name type="scientific">Azotobacter chroococcum NCIMB 8003</name>
    <dbReference type="NCBI Taxonomy" id="1328314"/>
    <lineage>
        <taxon>Bacteria</taxon>
        <taxon>Pseudomonadati</taxon>
        <taxon>Pseudomonadota</taxon>
        <taxon>Gammaproteobacteria</taxon>
        <taxon>Pseudomonadales</taxon>
        <taxon>Pseudomonadaceae</taxon>
        <taxon>Azotobacter</taxon>
    </lineage>
</organism>
<dbReference type="AlphaFoldDB" id="A0A0C4WT82"/>
<name>A0A0C4WT82_9GAMM</name>
<dbReference type="InterPro" id="IPR018713">
    <property type="entry name" value="MPAB/Lcp_cat_dom"/>
</dbReference>
<gene>
    <name evidence="3" type="ORF">Achr_34150</name>
</gene>
<dbReference type="Pfam" id="PF09995">
    <property type="entry name" value="MPAB_Lcp_cat"/>
    <property type="match status" value="1"/>
</dbReference>